<proteinExistence type="predicted"/>
<dbReference type="AlphaFoldDB" id="L0HF34"/>
<dbReference type="GeneID" id="14310185"/>
<keyword evidence="3" id="KW-1185">Reference proteome</keyword>
<dbReference type="eggNOG" id="arCOG04859">
    <property type="taxonomic scope" value="Archaea"/>
</dbReference>
<gene>
    <name evidence="2" type="ordered locus">Metfor_0872</name>
</gene>
<reference evidence="3" key="1">
    <citation type="submission" date="2011-12" db="EMBL/GenBank/DDBJ databases">
        <title>Complete sequence of Methanoregula formicicum SMSP.</title>
        <authorList>
            <person name="Lucas S."/>
            <person name="Han J."/>
            <person name="Lapidus A."/>
            <person name="Cheng J.-F."/>
            <person name="Goodwin L."/>
            <person name="Pitluck S."/>
            <person name="Peters L."/>
            <person name="Ovchinnikova G."/>
            <person name="Teshima H."/>
            <person name="Detter J.C."/>
            <person name="Han C."/>
            <person name="Tapia R."/>
            <person name="Land M."/>
            <person name="Hauser L."/>
            <person name="Kyrpides N."/>
            <person name="Ivanova N."/>
            <person name="Pagani I."/>
            <person name="Imachi H."/>
            <person name="Tamaki H."/>
            <person name="Sekiguchi Y."/>
            <person name="Kamagata Y."/>
            <person name="Cadillo-Quiroz H."/>
            <person name="Zinder S."/>
            <person name="Liu W.-T."/>
            <person name="Woyke T."/>
        </authorList>
    </citation>
    <scope>NUCLEOTIDE SEQUENCE [LARGE SCALE GENOMIC DNA]</scope>
    <source>
        <strain evidence="3">DSM 22288 / NBRC 105244 / SMSP</strain>
    </source>
</reference>
<dbReference type="RefSeq" id="WP_015284892.1">
    <property type="nucleotide sequence ID" value="NC_019943.1"/>
</dbReference>
<dbReference type="KEGG" id="mfo:Metfor_0872"/>
<dbReference type="HOGENOM" id="CLU_118415_0_0_2"/>
<dbReference type="OrthoDB" id="109281at2157"/>
<protein>
    <submittedName>
        <fullName evidence="2">Methyl-coenzyme M reductase operon protein D</fullName>
    </submittedName>
</protein>
<evidence type="ECO:0000313" key="2">
    <source>
        <dbReference type="EMBL" id="AGB01928.1"/>
    </source>
</evidence>
<accession>L0HF34</accession>
<evidence type="ECO:0000313" key="3">
    <source>
        <dbReference type="Proteomes" id="UP000010824"/>
    </source>
</evidence>
<name>L0HF34_METFS</name>
<dbReference type="Proteomes" id="UP000010824">
    <property type="component" value="Chromosome"/>
</dbReference>
<keyword evidence="1" id="KW-0484">Methanogenesis</keyword>
<dbReference type="Pfam" id="PF02505">
    <property type="entry name" value="MCR_D"/>
    <property type="match status" value="1"/>
</dbReference>
<sequence length="167" mass="18491">MQPDHHVYPQCRIVPMRLLSPDTTKRLLERIVPVPGIRRMLLNGQNIPVVVPYGPARGTANKTNLRKSIEIAGNTVDLHVQVGTITLEVEDKSVIAAIRAICDNYFVNFPCSVQEGRFMKTRPSLVDYAKYGPEADPSVIGLVDPKRKEKPAFISPLSDRVSGGCEL</sequence>
<evidence type="ECO:0000256" key="1">
    <source>
        <dbReference type="ARBA" id="ARBA00022994"/>
    </source>
</evidence>
<dbReference type="STRING" id="593750.Metfor_0872"/>
<dbReference type="NCBIfam" id="TIGR03260">
    <property type="entry name" value="met_CoM_red_D"/>
    <property type="match status" value="1"/>
</dbReference>
<organism evidence="2 3">
    <name type="scientific">Methanoregula formicica (strain DSM 22288 / NBRC 105244 / SMSP)</name>
    <dbReference type="NCBI Taxonomy" id="593750"/>
    <lineage>
        <taxon>Archaea</taxon>
        <taxon>Methanobacteriati</taxon>
        <taxon>Methanobacteriota</taxon>
        <taxon>Stenosarchaea group</taxon>
        <taxon>Methanomicrobia</taxon>
        <taxon>Methanomicrobiales</taxon>
        <taxon>Methanoregulaceae</taxon>
        <taxon>Methanoregula</taxon>
    </lineage>
</organism>
<dbReference type="PIRSF" id="PIRSF005636">
    <property type="entry name" value="McrD"/>
    <property type="match status" value="1"/>
</dbReference>
<dbReference type="FunCoup" id="L0HF34">
    <property type="interactions" value="16"/>
</dbReference>
<dbReference type="EMBL" id="CP003167">
    <property type="protein sequence ID" value="AGB01928.1"/>
    <property type="molecule type" value="Genomic_DNA"/>
</dbReference>
<dbReference type="GO" id="GO:0015948">
    <property type="term" value="P:methanogenesis"/>
    <property type="evidence" value="ECO:0007669"/>
    <property type="project" value="UniProtKB-KW"/>
</dbReference>
<dbReference type="InterPro" id="IPR003901">
    <property type="entry name" value="Me_CoM_Rdtase_D"/>
</dbReference>
<reference evidence="2 3" key="2">
    <citation type="journal article" date="2014" name="Genome Announc.">
        <title>Complete Genome Sequence of Methanoregula formicica SMSPT, a Mesophilic Hydrogenotrophic Methanogen Isolated from a Methanogenic Upflow Anaerobic Sludge Blanket Reactor.</title>
        <authorList>
            <person name="Yamamoto K."/>
            <person name="Tamaki H."/>
            <person name="Cadillo-Quiroz H."/>
            <person name="Imachi H."/>
            <person name="Kyrpides N."/>
            <person name="Woyke T."/>
            <person name="Goodwin L."/>
            <person name="Zinder S.H."/>
            <person name="Kamagata Y."/>
            <person name="Liu W.T."/>
        </authorList>
    </citation>
    <scope>NUCLEOTIDE SEQUENCE [LARGE SCALE GENOMIC DNA]</scope>
    <source>
        <strain evidence="3">DSM 22288 / NBRC 105244 / SMSP</strain>
    </source>
</reference>
<dbReference type="InParanoid" id="L0HF34"/>